<feature type="signal peptide" evidence="2">
    <location>
        <begin position="1"/>
        <end position="17"/>
    </location>
</feature>
<name>A0A811LP02_9BILA</name>
<reference evidence="3" key="1">
    <citation type="submission" date="2020-09" db="EMBL/GenBank/DDBJ databases">
        <authorList>
            <person name="Kikuchi T."/>
        </authorList>
    </citation>
    <scope>NUCLEOTIDE SEQUENCE</scope>
    <source>
        <strain evidence="3">SH1</strain>
    </source>
</reference>
<accession>A0A811LP02</accession>
<feature type="chain" id="PRO_5035595845" evidence="2">
    <location>
        <begin position="18"/>
        <end position="171"/>
    </location>
</feature>
<keyword evidence="2" id="KW-0732">Signal</keyword>
<dbReference type="AlphaFoldDB" id="A0A811LP02"/>
<dbReference type="EMBL" id="CAJFCW020000006">
    <property type="protein sequence ID" value="CAG9125220.1"/>
    <property type="molecule type" value="Genomic_DNA"/>
</dbReference>
<feature type="region of interest" description="Disordered" evidence="1">
    <location>
        <begin position="37"/>
        <end position="119"/>
    </location>
</feature>
<dbReference type="Proteomes" id="UP000783686">
    <property type="component" value="Unassembled WGS sequence"/>
</dbReference>
<keyword evidence="4" id="KW-1185">Reference proteome</keyword>
<dbReference type="OrthoDB" id="5876343at2759"/>
<protein>
    <submittedName>
        <fullName evidence="3">Uncharacterized protein</fullName>
    </submittedName>
</protein>
<organism evidence="3 4">
    <name type="scientific">Bursaphelenchus okinawaensis</name>
    <dbReference type="NCBI Taxonomy" id="465554"/>
    <lineage>
        <taxon>Eukaryota</taxon>
        <taxon>Metazoa</taxon>
        <taxon>Ecdysozoa</taxon>
        <taxon>Nematoda</taxon>
        <taxon>Chromadorea</taxon>
        <taxon>Rhabditida</taxon>
        <taxon>Tylenchina</taxon>
        <taxon>Tylenchomorpha</taxon>
        <taxon>Aphelenchoidea</taxon>
        <taxon>Aphelenchoididae</taxon>
        <taxon>Bursaphelenchus</taxon>
    </lineage>
</organism>
<feature type="compositionally biased region" description="Low complexity" evidence="1">
    <location>
        <begin position="52"/>
        <end position="87"/>
    </location>
</feature>
<dbReference type="Proteomes" id="UP000614601">
    <property type="component" value="Unassembled WGS sequence"/>
</dbReference>
<feature type="compositionally biased region" description="Low complexity" evidence="1">
    <location>
        <begin position="103"/>
        <end position="119"/>
    </location>
</feature>
<proteinExistence type="predicted"/>
<evidence type="ECO:0000313" key="3">
    <source>
        <dbReference type="EMBL" id="CAD5228891.1"/>
    </source>
</evidence>
<evidence type="ECO:0000313" key="4">
    <source>
        <dbReference type="Proteomes" id="UP000614601"/>
    </source>
</evidence>
<evidence type="ECO:0000256" key="1">
    <source>
        <dbReference type="SAM" id="MobiDB-lite"/>
    </source>
</evidence>
<comment type="caution">
    <text evidence="3">The sequence shown here is derived from an EMBL/GenBank/DDBJ whole genome shotgun (WGS) entry which is preliminary data.</text>
</comment>
<evidence type="ECO:0000256" key="2">
    <source>
        <dbReference type="SAM" id="SignalP"/>
    </source>
</evidence>
<sequence length="171" mass="18952">MRFVVVVCLIVLNKVTSDRVPSADDVEDYNDPVLREVFGSRGNRPQQPTFYSPQQQARSVQQQRVVPSRTVPSQPQSQYQTQSEYQPNRYTEPEPYQPPSYPSQPSMSGYNSAQSQYYSSQSSSPITQLAVNGAQGFLTGAQAVGQAFGINPSYTSYNTGYELPIQGGFFG</sequence>
<gene>
    <name evidence="3" type="ORF">BOKJ2_LOCUS12950</name>
</gene>
<dbReference type="EMBL" id="CAJFDH010000006">
    <property type="protein sequence ID" value="CAD5228891.1"/>
    <property type="molecule type" value="Genomic_DNA"/>
</dbReference>